<dbReference type="RefSeq" id="WP_353874266.1">
    <property type="nucleotide sequence ID" value="NZ_JBEVCJ010000005.1"/>
</dbReference>
<feature type="signal peptide" evidence="9">
    <location>
        <begin position="1"/>
        <end position="21"/>
    </location>
</feature>
<keyword evidence="5 8" id="KW-0472">Membrane</keyword>
<evidence type="ECO:0000313" key="12">
    <source>
        <dbReference type="Proteomes" id="UP001548189"/>
    </source>
</evidence>
<keyword evidence="7" id="KW-0175">Coiled coil</keyword>
<evidence type="ECO:0000256" key="2">
    <source>
        <dbReference type="ARBA" id="ARBA00022475"/>
    </source>
</evidence>
<dbReference type="Proteomes" id="UP001548189">
    <property type="component" value="Unassembled WGS sequence"/>
</dbReference>
<evidence type="ECO:0000313" key="11">
    <source>
        <dbReference type="EMBL" id="MET1254685.1"/>
    </source>
</evidence>
<accession>A0ABV2BRW7</accession>
<keyword evidence="6" id="KW-0653">Protein transport</keyword>
<evidence type="ECO:0000259" key="10">
    <source>
        <dbReference type="Pfam" id="PF01618"/>
    </source>
</evidence>
<feature type="chain" id="PRO_5045217220" evidence="9">
    <location>
        <begin position="22"/>
        <end position="461"/>
    </location>
</feature>
<dbReference type="Pfam" id="PF01618">
    <property type="entry name" value="MotA_ExbB"/>
    <property type="match status" value="1"/>
</dbReference>
<gene>
    <name evidence="11" type="ORF">ABVT43_06060</name>
</gene>
<feature type="transmembrane region" description="Helical" evidence="8">
    <location>
        <begin position="366"/>
        <end position="388"/>
    </location>
</feature>
<evidence type="ECO:0000256" key="8">
    <source>
        <dbReference type="SAM" id="Phobius"/>
    </source>
</evidence>
<keyword evidence="2" id="KW-1003">Cell membrane</keyword>
<dbReference type="InterPro" id="IPR017270">
    <property type="entry name" value="MotA/TolQ/ExbB-rel"/>
</dbReference>
<proteinExistence type="inferred from homology"/>
<comment type="caution">
    <text evidence="11">The sequence shown here is derived from an EMBL/GenBank/DDBJ whole genome shotgun (WGS) entry which is preliminary data.</text>
</comment>
<sequence>MKLKTLLVATLLAGASFTAVAAEQTNDNPGAVPKPAAETLDQLFQLVKQNKIKQDSVNQKREQAFLNDRNAQRRLLNEALEERKREEDRSERLKERMVQNEKKLAELEEQKLLKAGSLGEMIGVVRQFAGNTAAGLKRSVVTAQHPNRHQELENLAQAKVFPKIPEIRNLWVAMQKEMTEQGKVVKFSNDIINTEGKKEPREITRIGAFNLISGGEYLVFDGASQDIKELTRSPVSRITSLIPEYESAASGYAPLALDPTRGGILTQEVKRESWPERIENYAGPVGTAIGVVLAIGLIIVLERLVTLLLLKGQMNKQAKSSTPGNNPLGRIMAVYLANKDDDVDNLELKLDEAVLKETPKIETRITIIKVFAAVAPLMGLLGTVTGMIDTFQSITLYGTGDPKIMAGGISSALITTVLGIVAALPLILLHSVVSGISKNLIHILEEQSTGLIAQHQEKSGA</sequence>
<evidence type="ECO:0000256" key="5">
    <source>
        <dbReference type="ARBA" id="ARBA00023136"/>
    </source>
</evidence>
<protein>
    <submittedName>
        <fullName evidence="11">MotA/TolQ/ExbB proton channel family protein</fullName>
    </submittedName>
</protein>
<reference evidence="11 12" key="1">
    <citation type="submission" date="2024-06" db="EMBL/GenBank/DDBJ databases">
        <authorList>
            <person name="Li F."/>
        </authorList>
    </citation>
    <scope>NUCLEOTIDE SEQUENCE [LARGE SCALE GENOMIC DNA]</scope>
    <source>
        <strain evidence="11 12">GXAS 311</strain>
    </source>
</reference>
<feature type="transmembrane region" description="Helical" evidence="8">
    <location>
        <begin position="285"/>
        <end position="310"/>
    </location>
</feature>
<evidence type="ECO:0000256" key="4">
    <source>
        <dbReference type="ARBA" id="ARBA00022989"/>
    </source>
</evidence>
<keyword evidence="9" id="KW-0732">Signal</keyword>
<keyword evidence="6" id="KW-0813">Transport</keyword>
<feature type="coiled-coil region" evidence="7">
    <location>
        <begin position="69"/>
        <end position="110"/>
    </location>
</feature>
<comment type="similarity">
    <text evidence="6">Belongs to the exbB/tolQ family.</text>
</comment>
<evidence type="ECO:0000256" key="7">
    <source>
        <dbReference type="SAM" id="Coils"/>
    </source>
</evidence>
<feature type="domain" description="MotA/TolQ/ExbB proton channel" evidence="10">
    <location>
        <begin position="326"/>
        <end position="445"/>
    </location>
</feature>
<dbReference type="PIRSF" id="PIRSF037714">
    <property type="entry name" value="TolR"/>
    <property type="match status" value="1"/>
</dbReference>
<dbReference type="PANTHER" id="PTHR30625:SF11">
    <property type="entry name" value="MOTA_TOLQ_EXBB PROTON CHANNEL DOMAIN-CONTAINING PROTEIN"/>
    <property type="match status" value="1"/>
</dbReference>
<dbReference type="EMBL" id="JBEVCJ010000005">
    <property type="protein sequence ID" value="MET1254685.1"/>
    <property type="molecule type" value="Genomic_DNA"/>
</dbReference>
<evidence type="ECO:0000256" key="6">
    <source>
        <dbReference type="RuleBase" id="RU004057"/>
    </source>
</evidence>
<feature type="transmembrane region" description="Helical" evidence="8">
    <location>
        <begin position="408"/>
        <end position="429"/>
    </location>
</feature>
<evidence type="ECO:0000256" key="3">
    <source>
        <dbReference type="ARBA" id="ARBA00022692"/>
    </source>
</evidence>
<comment type="subcellular location">
    <subcellularLocation>
        <location evidence="1">Cell membrane</location>
        <topology evidence="1">Multi-pass membrane protein</topology>
    </subcellularLocation>
    <subcellularLocation>
        <location evidence="6">Membrane</location>
        <topology evidence="6">Multi-pass membrane protein</topology>
    </subcellularLocation>
</comment>
<evidence type="ECO:0000256" key="1">
    <source>
        <dbReference type="ARBA" id="ARBA00004651"/>
    </source>
</evidence>
<dbReference type="InterPro" id="IPR002898">
    <property type="entry name" value="MotA_ExbB_proton_chnl"/>
</dbReference>
<evidence type="ECO:0000256" key="9">
    <source>
        <dbReference type="SAM" id="SignalP"/>
    </source>
</evidence>
<keyword evidence="12" id="KW-1185">Reference proteome</keyword>
<dbReference type="InterPro" id="IPR050790">
    <property type="entry name" value="ExbB/TolQ_transport"/>
</dbReference>
<keyword evidence="4 8" id="KW-1133">Transmembrane helix</keyword>
<name>A0ABV2BRW7_9GAMM</name>
<keyword evidence="3 8" id="KW-0812">Transmembrane</keyword>
<dbReference type="PANTHER" id="PTHR30625">
    <property type="entry name" value="PROTEIN TOLQ"/>
    <property type="match status" value="1"/>
</dbReference>
<organism evidence="11 12">
    <name type="scientific">Aliikangiella maris</name>
    <dbReference type="NCBI Taxonomy" id="3162458"/>
    <lineage>
        <taxon>Bacteria</taxon>
        <taxon>Pseudomonadati</taxon>
        <taxon>Pseudomonadota</taxon>
        <taxon>Gammaproteobacteria</taxon>
        <taxon>Oceanospirillales</taxon>
        <taxon>Pleioneaceae</taxon>
        <taxon>Aliikangiella</taxon>
    </lineage>
</organism>